<gene>
    <name evidence="1" type="ORF">PCON_03191</name>
</gene>
<evidence type="ECO:0000313" key="1">
    <source>
        <dbReference type="EMBL" id="CCX34221.1"/>
    </source>
</evidence>
<dbReference type="EMBL" id="HF936428">
    <property type="protein sequence ID" value="CCX34221.1"/>
    <property type="molecule type" value="Genomic_DNA"/>
</dbReference>
<evidence type="ECO:0000313" key="2">
    <source>
        <dbReference type="Proteomes" id="UP000018144"/>
    </source>
</evidence>
<name>U4LPX3_PYROM</name>
<proteinExistence type="predicted"/>
<protein>
    <submittedName>
        <fullName evidence="1">Uncharacterized protein</fullName>
    </submittedName>
</protein>
<reference evidence="1 2" key="1">
    <citation type="journal article" date="2013" name="PLoS Genet.">
        <title>The genome and development-dependent transcriptomes of Pyronema confluens: a window into fungal evolution.</title>
        <authorList>
            <person name="Traeger S."/>
            <person name="Altegoer F."/>
            <person name="Freitag M."/>
            <person name="Gabaldon T."/>
            <person name="Kempken F."/>
            <person name="Kumar A."/>
            <person name="Marcet-Houben M."/>
            <person name="Poggeler S."/>
            <person name="Stajich J.E."/>
            <person name="Nowrousian M."/>
        </authorList>
    </citation>
    <scope>NUCLEOTIDE SEQUENCE [LARGE SCALE GENOMIC DNA]</scope>
    <source>
        <strain evidence="2">CBS 100304</strain>
        <tissue evidence="1">Vegetative mycelium</tissue>
    </source>
</reference>
<sequence>MWLTLGKCCNMASSVVGRQALYQQFMYMRLVPGAPIGDYFSLLLEIQN</sequence>
<dbReference type="Proteomes" id="UP000018144">
    <property type="component" value="Unassembled WGS sequence"/>
</dbReference>
<accession>U4LPX3</accession>
<keyword evidence="2" id="KW-1185">Reference proteome</keyword>
<organism evidence="1 2">
    <name type="scientific">Pyronema omphalodes (strain CBS 100304)</name>
    <name type="common">Pyronema confluens</name>
    <dbReference type="NCBI Taxonomy" id="1076935"/>
    <lineage>
        <taxon>Eukaryota</taxon>
        <taxon>Fungi</taxon>
        <taxon>Dikarya</taxon>
        <taxon>Ascomycota</taxon>
        <taxon>Pezizomycotina</taxon>
        <taxon>Pezizomycetes</taxon>
        <taxon>Pezizales</taxon>
        <taxon>Pyronemataceae</taxon>
        <taxon>Pyronema</taxon>
    </lineage>
</organism>
<dbReference type="AlphaFoldDB" id="U4LPX3"/>